<proteinExistence type="predicted"/>
<protein>
    <submittedName>
        <fullName evidence="1">Uncharacterized protein</fullName>
    </submittedName>
</protein>
<dbReference type="OrthoDB" id="10590147at2759"/>
<sequence>MTLDEFDEFTGKLRTFEPPATLTAAVTHNEEAASSTVNNAGQLEDPINEIMAHVEDDLITLELLMVNLCPGKHPKYKKREMEFFIRLITGYAYASVDQIVRRPVHLCCAFQSTTITTT</sequence>
<accession>A0A284QX99</accession>
<evidence type="ECO:0000313" key="2">
    <source>
        <dbReference type="Proteomes" id="UP000219338"/>
    </source>
</evidence>
<gene>
    <name evidence="1" type="ORF">ARMOST_04406</name>
</gene>
<evidence type="ECO:0000313" key="1">
    <source>
        <dbReference type="EMBL" id="SJL01090.1"/>
    </source>
</evidence>
<reference evidence="2" key="1">
    <citation type="journal article" date="2017" name="Nat. Ecol. Evol.">
        <title>Genome expansion and lineage-specific genetic innovations in the forest pathogenic fungi Armillaria.</title>
        <authorList>
            <person name="Sipos G."/>
            <person name="Prasanna A.N."/>
            <person name="Walter M.C."/>
            <person name="O'Connor E."/>
            <person name="Balint B."/>
            <person name="Krizsan K."/>
            <person name="Kiss B."/>
            <person name="Hess J."/>
            <person name="Varga T."/>
            <person name="Slot J."/>
            <person name="Riley R."/>
            <person name="Boka B."/>
            <person name="Rigling D."/>
            <person name="Barry K."/>
            <person name="Lee J."/>
            <person name="Mihaltcheva S."/>
            <person name="LaButti K."/>
            <person name="Lipzen A."/>
            <person name="Waldron R."/>
            <person name="Moloney N.M."/>
            <person name="Sperisen C."/>
            <person name="Kredics L."/>
            <person name="Vagvoelgyi C."/>
            <person name="Patrignani A."/>
            <person name="Fitzpatrick D."/>
            <person name="Nagy I."/>
            <person name="Doyle S."/>
            <person name="Anderson J.B."/>
            <person name="Grigoriev I.V."/>
            <person name="Gueldener U."/>
            <person name="Muensterkoetter M."/>
            <person name="Nagy L.G."/>
        </authorList>
    </citation>
    <scope>NUCLEOTIDE SEQUENCE [LARGE SCALE GENOMIC DNA]</scope>
    <source>
        <strain evidence="2">C18/9</strain>
    </source>
</reference>
<dbReference type="EMBL" id="FUEG01000003">
    <property type="protein sequence ID" value="SJL01090.1"/>
    <property type="molecule type" value="Genomic_DNA"/>
</dbReference>
<dbReference type="Proteomes" id="UP000219338">
    <property type="component" value="Unassembled WGS sequence"/>
</dbReference>
<dbReference type="AlphaFoldDB" id="A0A284QX99"/>
<name>A0A284QX99_ARMOS</name>
<organism evidence="1 2">
    <name type="scientific">Armillaria ostoyae</name>
    <name type="common">Armillaria root rot fungus</name>
    <dbReference type="NCBI Taxonomy" id="47428"/>
    <lineage>
        <taxon>Eukaryota</taxon>
        <taxon>Fungi</taxon>
        <taxon>Dikarya</taxon>
        <taxon>Basidiomycota</taxon>
        <taxon>Agaricomycotina</taxon>
        <taxon>Agaricomycetes</taxon>
        <taxon>Agaricomycetidae</taxon>
        <taxon>Agaricales</taxon>
        <taxon>Marasmiineae</taxon>
        <taxon>Physalacriaceae</taxon>
        <taxon>Armillaria</taxon>
    </lineage>
</organism>
<keyword evidence="2" id="KW-1185">Reference proteome</keyword>